<dbReference type="GO" id="GO:0006351">
    <property type="term" value="P:DNA-templated transcription"/>
    <property type="evidence" value="ECO:0007669"/>
    <property type="project" value="TreeGrafter"/>
</dbReference>
<dbReference type="InterPro" id="IPR058163">
    <property type="entry name" value="LysR-type_TF_proteobact-type"/>
</dbReference>
<dbReference type="SUPFAM" id="SSF53850">
    <property type="entry name" value="Periplasmic binding protein-like II"/>
    <property type="match status" value="1"/>
</dbReference>
<dbReference type="Pfam" id="PF00126">
    <property type="entry name" value="HTH_1"/>
    <property type="match status" value="1"/>
</dbReference>
<dbReference type="eggNOG" id="COG0583">
    <property type="taxonomic scope" value="Bacteria"/>
</dbReference>
<dbReference type="Proteomes" id="UP000076825">
    <property type="component" value="Chromosome 1"/>
</dbReference>
<dbReference type="InterPro" id="IPR000847">
    <property type="entry name" value="LysR_HTH_N"/>
</dbReference>
<protein>
    <submittedName>
        <fullName evidence="6">LysR family transcriptional regulator</fullName>
    </submittedName>
</protein>
<dbReference type="GeneID" id="56589775"/>
<organism evidence="6 7">
    <name type="scientific">Bordetella trematum</name>
    <dbReference type="NCBI Taxonomy" id="123899"/>
    <lineage>
        <taxon>Bacteria</taxon>
        <taxon>Pseudomonadati</taxon>
        <taxon>Pseudomonadota</taxon>
        <taxon>Betaproteobacteria</taxon>
        <taxon>Burkholderiales</taxon>
        <taxon>Alcaligenaceae</taxon>
        <taxon>Bordetella</taxon>
    </lineage>
</organism>
<reference evidence="6 7" key="1">
    <citation type="submission" date="2016-04" db="EMBL/GenBank/DDBJ databases">
        <authorList>
            <consortium name="Pathogen Informatics"/>
        </authorList>
    </citation>
    <scope>NUCLEOTIDE SEQUENCE [LARGE SCALE GENOMIC DNA]</scope>
    <source>
        <strain evidence="6 7">H044680328</strain>
    </source>
</reference>
<dbReference type="AlphaFoldDB" id="A0A157Q209"/>
<dbReference type="Gene3D" id="3.40.190.290">
    <property type="match status" value="1"/>
</dbReference>
<evidence type="ECO:0000259" key="5">
    <source>
        <dbReference type="PROSITE" id="PS50931"/>
    </source>
</evidence>
<dbReference type="KEGG" id="btrm:SAMEA390648702975"/>
<gene>
    <name evidence="6" type="primary">dmlR_11</name>
    <name evidence="6" type="ORF">SAMEA3906487_02975</name>
</gene>
<evidence type="ECO:0000313" key="7">
    <source>
        <dbReference type="Proteomes" id="UP000076825"/>
    </source>
</evidence>
<proteinExistence type="inferred from homology"/>
<dbReference type="PATRIC" id="fig|123899.6.peg.2966"/>
<accession>A0A157Q209</accession>
<keyword evidence="7" id="KW-1185">Reference proteome</keyword>
<dbReference type="InterPro" id="IPR036390">
    <property type="entry name" value="WH_DNA-bd_sf"/>
</dbReference>
<dbReference type="InterPro" id="IPR036388">
    <property type="entry name" value="WH-like_DNA-bd_sf"/>
</dbReference>
<dbReference type="PANTHER" id="PTHR30537">
    <property type="entry name" value="HTH-TYPE TRANSCRIPTIONAL REGULATOR"/>
    <property type="match status" value="1"/>
</dbReference>
<dbReference type="GO" id="GO:0003700">
    <property type="term" value="F:DNA-binding transcription factor activity"/>
    <property type="evidence" value="ECO:0007669"/>
    <property type="project" value="InterPro"/>
</dbReference>
<comment type="similarity">
    <text evidence="1">Belongs to the LysR transcriptional regulatory family.</text>
</comment>
<feature type="domain" description="HTH lysR-type" evidence="5">
    <location>
        <begin position="5"/>
        <end position="62"/>
    </location>
</feature>
<sequence>MNPRLNLNDVRVLVSVARCGSFAAAGRQLGMPTSNVSRQVGALERALGLRLLTRQPDGLRPTEAGQALLQRFGASLEGLDDFVDALRAEQPFLQGRLMITLASEVGPYLLGAALAEFALRHPDLEIRCISTFAGLQERHYTPDLAVIVGRGDLPDSDWVARPLAELPSVVVGTPELIARCGRPATVQALAGLPCITTANILEGAPWRFLDAAGRSRAYPVQARIRLDSGALAMAAALKGVGYAILARAACEPYLRDGQLLALTLDRQPAPLQLYAAYPQRRYLPRNVRELLSHLSAAVAHLRPERLHPPLAHA</sequence>
<dbReference type="GO" id="GO:0043565">
    <property type="term" value="F:sequence-specific DNA binding"/>
    <property type="evidence" value="ECO:0007669"/>
    <property type="project" value="TreeGrafter"/>
</dbReference>
<dbReference type="STRING" id="123899.SAMEA3906487_02975"/>
<dbReference type="Gene3D" id="1.10.10.10">
    <property type="entry name" value="Winged helix-like DNA-binding domain superfamily/Winged helix DNA-binding domain"/>
    <property type="match status" value="1"/>
</dbReference>
<evidence type="ECO:0000256" key="4">
    <source>
        <dbReference type="ARBA" id="ARBA00023163"/>
    </source>
</evidence>
<dbReference type="SUPFAM" id="SSF46785">
    <property type="entry name" value="Winged helix' DNA-binding domain"/>
    <property type="match status" value="1"/>
</dbReference>
<evidence type="ECO:0000256" key="1">
    <source>
        <dbReference type="ARBA" id="ARBA00009437"/>
    </source>
</evidence>
<keyword evidence="3" id="KW-0238">DNA-binding</keyword>
<dbReference type="RefSeq" id="WP_063492151.1">
    <property type="nucleotide sequence ID" value="NZ_CP016340.1"/>
</dbReference>
<dbReference type="InterPro" id="IPR005119">
    <property type="entry name" value="LysR_subst-bd"/>
</dbReference>
<keyword evidence="2" id="KW-0805">Transcription regulation</keyword>
<dbReference type="FunFam" id="1.10.10.10:FF:000001">
    <property type="entry name" value="LysR family transcriptional regulator"/>
    <property type="match status" value="1"/>
</dbReference>
<dbReference type="PROSITE" id="PS50931">
    <property type="entry name" value="HTH_LYSR"/>
    <property type="match status" value="1"/>
</dbReference>
<dbReference type="EMBL" id="LT546645">
    <property type="protein sequence ID" value="SAI71937.1"/>
    <property type="molecule type" value="Genomic_DNA"/>
</dbReference>
<dbReference type="Pfam" id="PF03466">
    <property type="entry name" value="LysR_substrate"/>
    <property type="match status" value="1"/>
</dbReference>
<name>A0A157Q209_9BORD</name>
<dbReference type="PANTHER" id="PTHR30537:SF5">
    <property type="entry name" value="HTH-TYPE TRANSCRIPTIONAL ACTIVATOR TTDR-RELATED"/>
    <property type="match status" value="1"/>
</dbReference>
<evidence type="ECO:0000313" key="6">
    <source>
        <dbReference type="EMBL" id="SAI71937.1"/>
    </source>
</evidence>
<keyword evidence="4" id="KW-0804">Transcription</keyword>
<evidence type="ECO:0000256" key="3">
    <source>
        <dbReference type="ARBA" id="ARBA00023125"/>
    </source>
</evidence>
<dbReference type="OrthoDB" id="6565067at2"/>
<evidence type="ECO:0000256" key="2">
    <source>
        <dbReference type="ARBA" id="ARBA00023015"/>
    </source>
</evidence>
<dbReference type="CDD" id="cd08422">
    <property type="entry name" value="PBP2_CrgA_like"/>
    <property type="match status" value="1"/>
</dbReference>